<evidence type="ECO:0000256" key="1">
    <source>
        <dbReference type="SAM" id="SignalP"/>
    </source>
</evidence>
<dbReference type="EMBL" id="ML738814">
    <property type="protein sequence ID" value="KAE8155677.1"/>
    <property type="molecule type" value="Genomic_DNA"/>
</dbReference>
<gene>
    <name evidence="2" type="ORF">BDV40DRAFT_111971</name>
</gene>
<reference evidence="2 3" key="1">
    <citation type="submission" date="2019-04" db="EMBL/GenBank/DDBJ databases">
        <title>Friends and foes A comparative genomics study of 23 Aspergillus species from section Flavi.</title>
        <authorList>
            <consortium name="DOE Joint Genome Institute"/>
            <person name="Kjaerbolling I."/>
            <person name="Vesth T."/>
            <person name="Frisvad J.C."/>
            <person name="Nybo J.L."/>
            <person name="Theobald S."/>
            <person name="Kildgaard S."/>
            <person name="Isbrandt T."/>
            <person name="Kuo A."/>
            <person name="Sato A."/>
            <person name="Lyhne E.K."/>
            <person name="Kogle M.E."/>
            <person name="Wiebenga A."/>
            <person name="Kun R.S."/>
            <person name="Lubbers R.J."/>
            <person name="Makela M.R."/>
            <person name="Barry K."/>
            <person name="Chovatia M."/>
            <person name="Clum A."/>
            <person name="Daum C."/>
            <person name="Haridas S."/>
            <person name="He G."/>
            <person name="LaButti K."/>
            <person name="Lipzen A."/>
            <person name="Mondo S."/>
            <person name="Riley R."/>
            <person name="Salamov A."/>
            <person name="Simmons B.A."/>
            <person name="Magnuson J.K."/>
            <person name="Henrissat B."/>
            <person name="Mortensen U.H."/>
            <person name="Larsen T.O."/>
            <person name="Devries R.P."/>
            <person name="Grigoriev I.V."/>
            <person name="Machida M."/>
            <person name="Baker S.E."/>
            <person name="Andersen M.R."/>
        </authorList>
    </citation>
    <scope>NUCLEOTIDE SEQUENCE [LARGE SCALE GENOMIC DNA]</scope>
    <source>
        <strain evidence="2 3">CBS 117626</strain>
    </source>
</reference>
<feature type="chain" id="PRO_5024905377" evidence="1">
    <location>
        <begin position="24"/>
        <end position="174"/>
    </location>
</feature>
<dbReference type="AlphaFoldDB" id="A0A5N6UAR7"/>
<proteinExistence type="predicted"/>
<keyword evidence="1" id="KW-0732">Signal</keyword>
<evidence type="ECO:0000313" key="3">
    <source>
        <dbReference type="Proteomes" id="UP000326950"/>
    </source>
</evidence>
<keyword evidence="3" id="KW-1185">Reference proteome</keyword>
<sequence length="174" mass="19580">MHESTVLFSWLLHLRSFEALGRGKVLCPAGIAPSRQAYKTGGLLIHLAWVARHPINVCLRPTGTNAHSDVRSGLHHLPMAKLPHPIRILYVELRGLTCESWRQHASRDWLGALNSSARSKILTERGYVSRRGGVFMMRKFQLGVPSSAQGRLIERTYKDPRRSQCYHSIFSSAA</sequence>
<organism evidence="2 3">
    <name type="scientific">Aspergillus tamarii</name>
    <dbReference type="NCBI Taxonomy" id="41984"/>
    <lineage>
        <taxon>Eukaryota</taxon>
        <taxon>Fungi</taxon>
        <taxon>Dikarya</taxon>
        <taxon>Ascomycota</taxon>
        <taxon>Pezizomycotina</taxon>
        <taxon>Eurotiomycetes</taxon>
        <taxon>Eurotiomycetidae</taxon>
        <taxon>Eurotiales</taxon>
        <taxon>Aspergillaceae</taxon>
        <taxon>Aspergillus</taxon>
        <taxon>Aspergillus subgen. Circumdati</taxon>
    </lineage>
</organism>
<dbReference type="Proteomes" id="UP000326950">
    <property type="component" value="Unassembled WGS sequence"/>
</dbReference>
<feature type="signal peptide" evidence="1">
    <location>
        <begin position="1"/>
        <end position="23"/>
    </location>
</feature>
<accession>A0A5N6UAR7</accession>
<protein>
    <submittedName>
        <fullName evidence="2">Uncharacterized protein</fullName>
    </submittedName>
</protein>
<name>A0A5N6UAR7_ASPTM</name>
<evidence type="ECO:0000313" key="2">
    <source>
        <dbReference type="EMBL" id="KAE8155677.1"/>
    </source>
</evidence>